<gene>
    <name evidence="2" type="ORF">GCM10007852_15380</name>
</gene>
<evidence type="ECO:0000256" key="1">
    <source>
        <dbReference type="SAM" id="Phobius"/>
    </source>
</evidence>
<evidence type="ECO:0000313" key="2">
    <source>
        <dbReference type="EMBL" id="GLR70630.1"/>
    </source>
</evidence>
<feature type="transmembrane region" description="Helical" evidence="1">
    <location>
        <begin position="215"/>
        <end position="235"/>
    </location>
</feature>
<proteinExistence type="predicted"/>
<accession>A0AA37T2S1</accession>
<dbReference type="EMBL" id="BSOT01000005">
    <property type="protein sequence ID" value="GLR70630.1"/>
    <property type="molecule type" value="Genomic_DNA"/>
</dbReference>
<name>A0AA37T2S1_9ALTE</name>
<protein>
    <recommendedName>
        <fullName evidence="4">Oligosaccharide repeat unit polymerase</fullName>
    </recommendedName>
</protein>
<feature type="transmembrane region" description="Helical" evidence="1">
    <location>
        <begin position="70"/>
        <end position="88"/>
    </location>
</feature>
<feature type="transmembrane region" description="Helical" evidence="1">
    <location>
        <begin position="385"/>
        <end position="403"/>
    </location>
</feature>
<evidence type="ECO:0000313" key="3">
    <source>
        <dbReference type="Proteomes" id="UP001156601"/>
    </source>
</evidence>
<dbReference type="InterPro" id="IPR029468">
    <property type="entry name" value="O-ag_pol_Wzy"/>
</dbReference>
<keyword evidence="1" id="KW-0472">Membrane</keyword>
<feature type="transmembrane region" description="Helical" evidence="1">
    <location>
        <begin position="108"/>
        <end position="133"/>
    </location>
</feature>
<organism evidence="2 3">
    <name type="scientific">Agaribacter marinus</name>
    <dbReference type="NCBI Taxonomy" id="1431249"/>
    <lineage>
        <taxon>Bacteria</taxon>
        <taxon>Pseudomonadati</taxon>
        <taxon>Pseudomonadota</taxon>
        <taxon>Gammaproteobacteria</taxon>
        <taxon>Alteromonadales</taxon>
        <taxon>Alteromonadaceae</taxon>
        <taxon>Agaribacter</taxon>
    </lineage>
</organism>
<reference evidence="2" key="1">
    <citation type="journal article" date="2014" name="Int. J. Syst. Evol. Microbiol.">
        <title>Complete genome sequence of Corynebacterium casei LMG S-19264T (=DSM 44701T), isolated from a smear-ripened cheese.</title>
        <authorList>
            <consortium name="US DOE Joint Genome Institute (JGI-PGF)"/>
            <person name="Walter F."/>
            <person name="Albersmeier A."/>
            <person name="Kalinowski J."/>
            <person name="Ruckert C."/>
        </authorList>
    </citation>
    <scope>NUCLEOTIDE SEQUENCE</scope>
    <source>
        <strain evidence="2">NBRC 110023</strain>
    </source>
</reference>
<feature type="transmembrane region" description="Helical" evidence="1">
    <location>
        <begin position="331"/>
        <end position="351"/>
    </location>
</feature>
<dbReference type="Pfam" id="PF14296">
    <property type="entry name" value="O-ag_pol_Wzy"/>
    <property type="match status" value="1"/>
</dbReference>
<dbReference type="AlphaFoldDB" id="A0AA37T2S1"/>
<keyword evidence="1" id="KW-1133">Transmembrane helix</keyword>
<dbReference type="Proteomes" id="UP001156601">
    <property type="component" value="Unassembled WGS sequence"/>
</dbReference>
<keyword evidence="1" id="KW-0812">Transmembrane</keyword>
<evidence type="ECO:0008006" key="4">
    <source>
        <dbReference type="Google" id="ProtNLM"/>
    </source>
</evidence>
<feature type="transmembrane region" description="Helical" evidence="1">
    <location>
        <begin position="176"/>
        <end position="194"/>
    </location>
</feature>
<sequence length="409" mass="44361">MLTALNFLALAAVLAQVLPRGIWSISFIFYVTFGVFHAGLILASAMGGITDDDIVYQISFWFDTHYNTHAIVLINLAFIGYAFASILFSDNVSLGTQKEDVAYCRRAFHIGGIGLIGSIFIFFAIAFSTGAASSYGAYLSVVDSIPIVGILFTYIYLLIGLTLVLVVVSYRPGFGVYYFLAFFVWSAMAFRLGLRGEVMFPSAVALALLARRGKPINGALMVVLITVFLVAASIVKNARVSGDFSGDMSLNPMNTVAELGSSLRAVTEVVKWRDTGDDLLLGASYWAPIERQVALVLPQMSRLPALEDDRLLNVKVIRVSGPIGFSLVAEAYINFGGTGVFIIAMIFAYLFAKLDNKPSTLSTDVYIGVALVPVFVMIRNSFAHVPIQIVLGVVLVAGCLFLAKRNRSM</sequence>
<reference evidence="2" key="2">
    <citation type="submission" date="2023-01" db="EMBL/GenBank/DDBJ databases">
        <title>Draft genome sequence of Agaribacter marinus strain NBRC 110023.</title>
        <authorList>
            <person name="Sun Q."/>
            <person name="Mori K."/>
        </authorList>
    </citation>
    <scope>NUCLEOTIDE SEQUENCE</scope>
    <source>
        <strain evidence="2">NBRC 110023</strain>
    </source>
</reference>
<comment type="caution">
    <text evidence="2">The sequence shown here is derived from an EMBL/GenBank/DDBJ whole genome shotgun (WGS) entry which is preliminary data.</text>
</comment>
<keyword evidence="3" id="KW-1185">Reference proteome</keyword>
<feature type="transmembrane region" description="Helical" evidence="1">
    <location>
        <begin position="25"/>
        <end position="49"/>
    </location>
</feature>
<feature type="transmembrane region" description="Helical" evidence="1">
    <location>
        <begin position="145"/>
        <end position="170"/>
    </location>
</feature>